<name>A0ABU2UIF9_9ACTN</name>
<evidence type="ECO:0000313" key="1">
    <source>
        <dbReference type="EMBL" id="MDT0472994.1"/>
    </source>
</evidence>
<gene>
    <name evidence="1" type="ORF">RM863_12755</name>
</gene>
<dbReference type="Proteomes" id="UP001180489">
    <property type="component" value="Unassembled WGS sequence"/>
</dbReference>
<organism evidence="1 2">
    <name type="scientific">Streptomyces hintoniae</name>
    <dbReference type="NCBI Taxonomy" id="3075521"/>
    <lineage>
        <taxon>Bacteria</taxon>
        <taxon>Bacillati</taxon>
        <taxon>Actinomycetota</taxon>
        <taxon>Actinomycetes</taxon>
        <taxon>Kitasatosporales</taxon>
        <taxon>Streptomycetaceae</taxon>
        <taxon>Streptomyces</taxon>
    </lineage>
</organism>
<dbReference type="EMBL" id="JAVRFF010000012">
    <property type="protein sequence ID" value="MDT0472994.1"/>
    <property type="molecule type" value="Genomic_DNA"/>
</dbReference>
<protein>
    <recommendedName>
        <fullName evidence="3">DUF1778 domain-containing protein</fullName>
    </recommendedName>
</protein>
<dbReference type="RefSeq" id="WP_311635068.1">
    <property type="nucleotide sequence ID" value="NZ_JAVRFF010000012.1"/>
</dbReference>
<sequence length="76" mass="8337">MSETPDKHKLNARMLRLAAAAHRKRAAELDMAAAAAEAAGSFENFARFLTEAEAREVAQHPDLAELNIRLDSLYGD</sequence>
<evidence type="ECO:0008006" key="3">
    <source>
        <dbReference type="Google" id="ProtNLM"/>
    </source>
</evidence>
<reference evidence="1" key="1">
    <citation type="submission" date="2024-05" db="EMBL/GenBank/DDBJ databases">
        <title>30 novel species of actinomycetes from the DSMZ collection.</title>
        <authorList>
            <person name="Nouioui I."/>
        </authorList>
    </citation>
    <scope>NUCLEOTIDE SEQUENCE</scope>
    <source>
        <strain evidence="1">DSM 41014</strain>
    </source>
</reference>
<keyword evidence="2" id="KW-1185">Reference proteome</keyword>
<proteinExistence type="predicted"/>
<accession>A0ABU2UIF9</accession>
<evidence type="ECO:0000313" key="2">
    <source>
        <dbReference type="Proteomes" id="UP001180489"/>
    </source>
</evidence>
<comment type="caution">
    <text evidence="1">The sequence shown here is derived from an EMBL/GenBank/DDBJ whole genome shotgun (WGS) entry which is preliminary data.</text>
</comment>